<protein>
    <submittedName>
        <fullName evidence="2">Uncharacterized protein</fullName>
    </submittedName>
</protein>
<dbReference type="Proteomes" id="UP000698173">
    <property type="component" value="Unassembled WGS sequence"/>
</dbReference>
<reference evidence="2" key="1">
    <citation type="journal article" date="2021" name="PeerJ">
        <title>Extensive microbial diversity within the chicken gut microbiome revealed by metagenomics and culture.</title>
        <authorList>
            <person name="Gilroy R."/>
            <person name="Ravi A."/>
            <person name="Getino M."/>
            <person name="Pursley I."/>
            <person name="Horton D.L."/>
            <person name="Alikhan N.F."/>
            <person name="Baker D."/>
            <person name="Gharbi K."/>
            <person name="Hall N."/>
            <person name="Watson M."/>
            <person name="Adriaenssens E.M."/>
            <person name="Foster-Nyarko E."/>
            <person name="Jarju S."/>
            <person name="Secka A."/>
            <person name="Antonio M."/>
            <person name="Oren A."/>
            <person name="Chaudhuri R.R."/>
            <person name="La Ragione R."/>
            <person name="Hildebrand F."/>
            <person name="Pallen M.J."/>
        </authorList>
    </citation>
    <scope>NUCLEOTIDE SEQUENCE</scope>
    <source>
        <strain evidence="2">CHK171-7178</strain>
    </source>
</reference>
<feature type="transmembrane region" description="Helical" evidence="1">
    <location>
        <begin position="44"/>
        <end position="61"/>
    </location>
</feature>
<keyword evidence="1" id="KW-0472">Membrane</keyword>
<keyword evidence="1" id="KW-1133">Transmembrane helix</keyword>
<feature type="transmembrane region" description="Helical" evidence="1">
    <location>
        <begin position="73"/>
        <end position="92"/>
    </location>
</feature>
<organism evidence="2 3">
    <name type="scientific">Sporosarcina psychrophila</name>
    <name type="common">Bacillus psychrophilus</name>
    <dbReference type="NCBI Taxonomy" id="1476"/>
    <lineage>
        <taxon>Bacteria</taxon>
        <taxon>Bacillati</taxon>
        <taxon>Bacillota</taxon>
        <taxon>Bacilli</taxon>
        <taxon>Bacillales</taxon>
        <taxon>Caryophanaceae</taxon>
        <taxon>Sporosarcina</taxon>
    </lineage>
</organism>
<evidence type="ECO:0000313" key="2">
    <source>
        <dbReference type="EMBL" id="HJF30847.1"/>
    </source>
</evidence>
<comment type="caution">
    <text evidence="2">The sequence shown here is derived from an EMBL/GenBank/DDBJ whole genome shotgun (WGS) entry which is preliminary data.</text>
</comment>
<proteinExistence type="predicted"/>
<name>A0A921FXV4_SPOPS</name>
<evidence type="ECO:0000313" key="3">
    <source>
        <dbReference type="Proteomes" id="UP000698173"/>
    </source>
</evidence>
<dbReference type="EMBL" id="DYWT01000059">
    <property type="protein sequence ID" value="HJF30847.1"/>
    <property type="molecule type" value="Genomic_DNA"/>
</dbReference>
<dbReference type="AlphaFoldDB" id="A0A921FXV4"/>
<sequence>MSEEKRHVVIKEIKDPLFILGVAPITIGLLVFFTGSVSAPGIKVIQHSGIGLMFFGWFVVWMEELVNRNKSTAKSIASIIMGIFGIAIYICLF</sequence>
<accession>A0A921FXV4</accession>
<keyword evidence="1" id="KW-0812">Transmembrane</keyword>
<evidence type="ECO:0000256" key="1">
    <source>
        <dbReference type="SAM" id="Phobius"/>
    </source>
</evidence>
<gene>
    <name evidence="2" type="ORF">K8V56_03590</name>
</gene>
<feature type="transmembrane region" description="Helical" evidence="1">
    <location>
        <begin position="17"/>
        <end position="37"/>
    </location>
</feature>
<reference evidence="2" key="2">
    <citation type="submission" date="2021-09" db="EMBL/GenBank/DDBJ databases">
        <authorList>
            <person name="Gilroy R."/>
        </authorList>
    </citation>
    <scope>NUCLEOTIDE SEQUENCE</scope>
    <source>
        <strain evidence="2">CHK171-7178</strain>
    </source>
</reference>